<evidence type="ECO:0000313" key="2">
    <source>
        <dbReference type="EMBL" id="MBB3730213.1"/>
    </source>
</evidence>
<keyword evidence="1" id="KW-0472">Membrane</keyword>
<gene>
    <name evidence="2" type="ORF">FHR33_006073</name>
</gene>
<keyword evidence="1" id="KW-1133">Transmembrane helix</keyword>
<sequence>MRISPVIPTVASLLLAALWGLSVFAGWGLEAFCTDQESSAACARRLDTVSTVSGLFAVLAACLTVGAWLFPLRFWALMGGAVLSWLAAAGVLFFGGMLAQ</sequence>
<comment type="caution">
    <text evidence="2">The sequence shown here is derived from an EMBL/GenBank/DDBJ whole genome shotgun (WGS) entry which is preliminary data.</text>
</comment>
<accession>A0A7W5VDR2</accession>
<evidence type="ECO:0000256" key="1">
    <source>
        <dbReference type="SAM" id="Phobius"/>
    </source>
</evidence>
<feature type="transmembrane region" description="Helical" evidence="1">
    <location>
        <begin position="49"/>
        <end position="70"/>
    </location>
</feature>
<dbReference type="AlphaFoldDB" id="A0A7W5VDR2"/>
<dbReference type="Proteomes" id="UP000579945">
    <property type="component" value="Unassembled WGS sequence"/>
</dbReference>
<keyword evidence="3" id="KW-1185">Reference proteome</keyword>
<proteinExistence type="predicted"/>
<evidence type="ECO:0000313" key="3">
    <source>
        <dbReference type="Proteomes" id="UP000579945"/>
    </source>
</evidence>
<protein>
    <submittedName>
        <fullName evidence="2">Uncharacterized protein</fullName>
    </submittedName>
</protein>
<dbReference type="RefSeq" id="WP_183654590.1">
    <property type="nucleotide sequence ID" value="NZ_JACIBV010000001.1"/>
</dbReference>
<reference evidence="2 3" key="1">
    <citation type="submission" date="2020-08" db="EMBL/GenBank/DDBJ databases">
        <title>Sequencing the genomes of 1000 actinobacteria strains.</title>
        <authorList>
            <person name="Klenk H.-P."/>
        </authorList>
    </citation>
    <scope>NUCLEOTIDE SEQUENCE [LARGE SCALE GENOMIC DNA]</scope>
    <source>
        <strain evidence="2 3">DSM 44320</strain>
    </source>
</reference>
<dbReference type="EMBL" id="JACIBV010000001">
    <property type="protein sequence ID" value="MBB3730213.1"/>
    <property type="molecule type" value="Genomic_DNA"/>
</dbReference>
<feature type="transmembrane region" description="Helical" evidence="1">
    <location>
        <begin position="77"/>
        <end position="99"/>
    </location>
</feature>
<dbReference type="GeneID" id="95392370"/>
<organism evidence="2 3">
    <name type="scientific">Nonomuraea dietziae</name>
    <dbReference type="NCBI Taxonomy" id="65515"/>
    <lineage>
        <taxon>Bacteria</taxon>
        <taxon>Bacillati</taxon>
        <taxon>Actinomycetota</taxon>
        <taxon>Actinomycetes</taxon>
        <taxon>Streptosporangiales</taxon>
        <taxon>Streptosporangiaceae</taxon>
        <taxon>Nonomuraea</taxon>
    </lineage>
</organism>
<name>A0A7W5VDR2_9ACTN</name>
<keyword evidence="1" id="KW-0812">Transmembrane</keyword>